<keyword evidence="9 14" id="KW-0133">Cell shape</keyword>
<evidence type="ECO:0000259" key="16">
    <source>
        <dbReference type="Pfam" id="PF02875"/>
    </source>
</evidence>
<dbReference type="InterPro" id="IPR004101">
    <property type="entry name" value="Mur_ligase_C"/>
</dbReference>
<dbReference type="InterPro" id="IPR013221">
    <property type="entry name" value="Mur_ligase_cen"/>
</dbReference>
<keyword evidence="7 14" id="KW-0547">Nucleotide-binding</keyword>
<evidence type="ECO:0000256" key="6">
    <source>
        <dbReference type="ARBA" id="ARBA00022618"/>
    </source>
</evidence>
<evidence type="ECO:0000256" key="8">
    <source>
        <dbReference type="ARBA" id="ARBA00022840"/>
    </source>
</evidence>
<dbReference type="InterPro" id="IPR050061">
    <property type="entry name" value="MurCDEF_pg_biosynth"/>
</dbReference>
<dbReference type="UniPathway" id="UPA00219"/>
<evidence type="ECO:0000256" key="13">
    <source>
        <dbReference type="ARBA" id="ARBA00047833"/>
    </source>
</evidence>
<dbReference type="SUPFAM" id="SSF51984">
    <property type="entry name" value="MurCD N-terminal domain"/>
    <property type="match status" value="1"/>
</dbReference>
<evidence type="ECO:0000256" key="2">
    <source>
        <dbReference type="ARBA" id="ARBA00004752"/>
    </source>
</evidence>
<evidence type="ECO:0000256" key="5">
    <source>
        <dbReference type="ARBA" id="ARBA00022598"/>
    </source>
</evidence>
<keyword evidence="12 14" id="KW-0961">Cell wall biogenesis/degradation</keyword>
<dbReference type="GO" id="GO:0005737">
    <property type="term" value="C:cytoplasm"/>
    <property type="evidence" value="ECO:0007669"/>
    <property type="project" value="UniProtKB-SubCell"/>
</dbReference>
<dbReference type="GO" id="GO:0051301">
    <property type="term" value="P:cell division"/>
    <property type="evidence" value="ECO:0007669"/>
    <property type="project" value="UniProtKB-KW"/>
</dbReference>
<evidence type="ECO:0000256" key="10">
    <source>
        <dbReference type="ARBA" id="ARBA00022984"/>
    </source>
</evidence>
<dbReference type="PANTHER" id="PTHR43445">
    <property type="entry name" value="UDP-N-ACETYLMURAMATE--L-ALANINE LIGASE-RELATED"/>
    <property type="match status" value="1"/>
</dbReference>
<evidence type="ECO:0000256" key="7">
    <source>
        <dbReference type="ARBA" id="ARBA00022741"/>
    </source>
</evidence>
<dbReference type="Pfam" id="PF08245">
    <property type="entry name" value="Mur_ligase_M"/>
    <property type="match status" value="1"/>
</dbReference>
<feature type="domain" description="Mur ligase N-terminal catalytic" evidence="15">
    <location>
        <begin position="14"/>
        <end position="112"/>
    </location>
</feature>
<dbReference type="HAMAP" id="MF_00046">
    <property type="entry name" value="MurC"/>
    <property type="match status" value="1"/>
</dbReference>
<dbReference type="Gene3D" id="3.90.190.20">
    <property type="entry name" value="Mur ligase, C-terminal domain"/>
    <property type="match status" value="1"/>
</dbReference>
<evidence type="ECO:0000256" key="12">
    <source>
        <dbReference type="ARBA" id="ARBA00023316"/>
    </source>
</evidence>
<dbReference type="GO" id="GO:0008360">
    <property type="term" value="P:regulation of cell shape"/>
    <property type="evidence" value="ECO:0007669"/>
    <property type="project" value="UniProtKB-KW"/>
</dbReference>
<comment type="similarity">
    <text evidence="14">Belongs to the MurCDEF family.</text>
</comment>
<dbReference type="Pfam" id="PF02875">
    <property type="entry name" value="Mur_ligase_C"/>
    <property type="match status" value="1"/>
</dbReference>
<comment type="function">
    <text evidence="14">Cell wall formation.</text>
</comment>
<evidence type="ECO:0000256" key="4">
    <source>
        <dbReference type="ARBA" id="ARBA00022490"/>
    </source>
</evidence>
<comment type="catalytic activity">
    <reaction evidence="13 14">
        <text>UDP-N-acetyl-alpha-D-muramate + L-alanine + ATP = UDP-N-acetyl-alpha-D-muramoyl-L-alanine + ADP + phosphate + H(+)</text>
        <dbReference type="Rhea" id="RHEA:23372"/>
        <dbReference type="ChEBI" id="CHEBI:15378"/>
        <dbReference type="ChEBI" id="CHEBI:30616"/>
        <dbReference type="ChEBI" id="CHEBI:43474"/>
        <dbReference type="ChEBI" id="CHEBI:57972"/>
        <dbReference type="ChEBI" id="CHEBI:70757"/>
        <dbReference type="ChEBI" id="CHEBI:83898"/>
        <dbReference type="ChEBI" id="CHEBI:456216"/>
        <dbReference type="EC" id="6.3.2.8"/>
    </reaction>
</comment>
<evidence type="ECO:0000256" key="14">
    <source>
        <dbReference type="HAMAP-Rule" id="MF_00046"/>
    </source>
</evidence>
<dbReference type="Pfam" id="PF01225">
    <property type="entry name" value="Mur_ligase"/>
    <property type="match status" value="1"/>
</dbReference>
<keyword evidence="10 14" id="KW-0573">Peptidoglycan synthesis</keyword>
<keyword evidence="8 14" id="KW-0067">ATP-binding</keyword>
<evidence type="ECO:0000256" key="1">
    <source>
        <dbReference type="ARBA" id="ARBA00004496"/>
    </source>
</evidence>
<dbReference type="InterPro" id="IPR000713">
    <property type="entry name" value="Mur_ligase_N"/>
</dbReference>
<keyword evidence="11 14" id="KW-0131">Cell cycle</keyword>
<evidence type="ECO:0000259" key="17">
    <source>
        <dbReference type="Pfam" id="PF08245"/>
    </source>
</evidence>
<dbReference type="GO" id="GO:0008763">
    <property type="term" value="F:UDP-N-acetylmuramate-L-alanine ligase activity"/>
    <property type="evidence" value="ECO:0007669"/>
    <property type="project" value="UniProtKB-UniRule"/>
</dbReference>
<dbReference type="InterPro" id="IPR036615">
    <property type="entry name" value="Mur_ligase_C_dom_sf"/>
</dbReference>
<protein>
    <recommendedName>
        <fullName evidence="3 14">UDP-N-acetylmuramate--L-alanine ligase</fullName>
        <ecNumber evidence="3 14">6.3.2.8</ecNumber>
    </recommendedName>
    <alternativeName>
        <fullName evidence="14">UDP-N-acetylmuramoyl-L-alanine synthetase</fullName>
    </alternativeName>
</protein>
<dbReference type="NCBIfam" id="TIGR01082">
    <property type="entry name" value="murC"/>
    <property type="match status" value="1"/>
</dbReference>
<comment type="pathway">
    <text evidence="2 14">Cell wall biogenesis; peptidoglycan biosynthesis.</text>
</comment>
<evidence type="ECO:0000256" key="11">
    <source>
        <dbReference type="ARBA" id="ARBA00023306"/>
    </source>
</evidence>
<feature type="domain" description="Mur ligase central" evidence="17">
    <location>
        <begin position="119"/>
        <end position="296"/>
    </location>
</feature>
<evidence type="ECO:0000313" key="18">
    <source>
        <dbReference type="EMBL" id="OUP52861.1"/>
    </source>
</evidence>
<dbReference type="SUPFAM" id="SSF53623">
    <property type="entry name" value="MurD-like peptide ligases, catalytic domain"/>
    <property type="match status" value="1"/>
</dbReference>
<dbReference type="InterPro" id="IPR005758">
    <property type="entry name" value="UDP-N-AcMur_Ala_ligase_MurC"/>
</dbReference>
<dbReference type="PANTHER" id="PTHR43445:SF3">
    <property type="entry name" value="UDP-N-ACETYLMURAMATE--L-ALANINE LIGASE"/>
    <property type="match status" value="1"/>
</dbReference>
<evidence type="ECO:0000256" key="3">
    <source>
        <dbReference type="ARBA" id="ARBA00012211"/>
    </source>
</evidence>
<proteinExistence type="inferred from homology"/>
<dbReference type="Gene3D" id="3.40.50.720">
    <property type="entry name" value="NAD(P)-binding Rossmann-like Domain"/>
    <property type="match status" value="1"/>
</dbReference>
<keyword evidence="4 14" id="KW-0963">Cytoplasm</keyword>
<dbReference type="EMBL" id="NFKK01000007">
    <property type="protein sequence ID" value="OUP52861.1"/>
    <property type="molecule type" value="Genomic_DNA"/>
</dbReference>
<dbReference type="InterPro" id="IPR036565">
    <property type="entry name" value="Mur-like_cat_sf"/>
</dbReference>
<dbReference type="Proteomes" id="UP000195897">
    <property type="component" value="Unassembled WGS sequence"/>
</dbReference>
<keyword evidence="5 14" id="KW-0436">Ligase</keyword>
<accession>A0A1Y4LDD8</accession>
<dbReference type="EC" id="6.3.2.8" evidence="3 14"/>
<sequence length="458" mass="49664">MELSIKPFIEHKKTIHLVGIGGVSMNSLGELLLSMGVPVTGSDRAHSAVTERLERLGAVIHYGHAAENVEGASLVIRTAAVHDDNPEIVRAHELNIPVMERAQAWGCLMTDYQDVICLSGTHGKTTTTSMMTLIAMQAALDPTVMVGSNLPAIGGTLRIGGHECFVAESCEYCNSFLSFAPTIAVVLNVEADHLDFFKDLDDIIHSFRAFCQLTPANGLVVVNADDDNAMQAVQGIDRKIMTFGTAPTANVRPANITLNNGYYSFDVLVNNELYTHVTLSVPGRHNMMNALACCAVSSFLEVRGELVAAGLAQFKGSSRRFELTGRMSTGALVVDDYAHHPSEMRATLNTARQMDFKRIFCAFQPHTYTRTKALFAEFVEALKLCDQAVLAPIYAAREQNTIGISSDDLAREIPGAISLGSFEEIADYLRREAGEGDLVLTMGAGDIYKVGKMLVEGE</sequence>
<dbReference type="SUPFAM" id="SSF53244">
    <property type="entry name" value="MurD-like peptide ligases, peptide-binding domain"/>
    <property type="match status" value="1"/>
</dbReference>
<comment type="caution">
    <text evidence="18">The sequence shown here is derived from an EMBL/GenBank/DDBJ whole genome shotgun (WGS) entry which is preliminary data.</text>
</comment>
<feature type="binding site" evidence="14">
    <location>
        <begin position="120"/>
        <end position="126"/>
    </location>
    <ligand>
        <name>ATP</name>
        <dbReference type="ChEBI" id="CHEBI:30616"/>
    </ligand>
</feature>
<dbReference type="Gene3D" id="3.40.1190.10">
    <property type="entry name" value="Mur-like, catalytic domain"/>
    <property type="match status" value="1"/>
</dbReference>
<evidence type="ECO:0000313" key="19">
    <source>
        <dbReference type="Proteomes" id="UP000195897"/>
    </source>
</evidence>
<organism evidence="18 19">
    <name type="scientific">Butyricicoccus pullicaecorum</name>
    <dbReference type="NCBI Taxonomy" id="501571"/>
    <lineage>
        <taxon>Bacteria</taxon>
        <taxon>Bacillati</taxon>
        <taxon>Bacillota</taxon>
        <taxon>Clostridia</taxon>
        <taxon>Eubacteriales</taxon>
        <taxon>Butyricicoccaceae</taxon>
        <taxon>Butyricicoccus</taxon>
    </lineage>
</organism>
<evidence type="ECO:0000256" key="9">
    <source>
        <dbReference type="ARBA" id="ARBA00022960"/>
    </source>
</evidence>
<name>A0A1Y4LDD8_9FIRM</name>
<gene>
    <name evidence="14" type="primary">murC</name>
    <name evidence="18" type="ORF">B5F17_07705</name>
</gene>
<dbReference type="GO" id="GO:0071555">
    <property type="term" value="P:cell wall organization"/>
    <property type="evidence" value="ECO:0007669"/>
    <property type="project" value="UniProtKB-KW"/>
</dbReference>
<reference evidence="19" key="1">
    <citation type="submission" date="2017-04" db="EMBL/GenBank/DDBJ databases">
        <title>Function of individual gut microbiota members based on whole genome sequencing of pure cultures obtained from chicken caecum.</title>
        <authorList>
            <person name="Medvecky M."/>
            <person name="Cejkova D."/>
            <person name="Polansky O."/>
            <person name="Karasova D."/>
            <person name="Kubasova T."/>
            <person name="Cizek A."/>
            <person name="Rychlik I."/>
        </authorList>
    </citation>
    <scope>NUCLEOTIDE SEQUENCE [LARGE SCALE GENOMIC DNA]</scope>
    <source>
        <strain evidence="19">An180</strain>
    </source>
</reference>
<dbReference type="AlphaFoldDB" id="A0A1Y4LDD8"/>
<evidence type="ECO:0000259" key="15">
    <source>
        <dbReference type="Pfam" id="PF01225"/>
    </source>
</evidence>
<feature type="domain" description="Mur ligase C-terminal" evidence="16">
    <location>
        <begin position="319"/>
        <end position="445"/>
    </location>
</feature>
<dbReference type="GO" id="GO:0005524">
    <property type="term" value="F:ATP binding"/>
    <property type="evidence" value="ECO:0007669"/>
    <property type="project" value="UniProtKB-UniRule"/>
</dbReference>
<dbReference type="RefSeq" id="WP_087372648.1">
    <property type="nucleotide sequence ID" value="NZ_NFKK01000007.1"/>
</dbReference>
<comment type="subcellular location">
    <subcellularLocation>
        <location evidence="1 14">Cytoplasm</location>
    </subcellularLocation>
</comment>
<keyword evidence="6 14" id="KW-0132">Cell division</keyword>
<dbReference type="GO" id="GO:0009252">
    <property type="term" value="P:peptidoglycan biosynthetic process"/>
    <property type="evidence" value="ECO:0007669"/>
    <property type="project" value="UniProtKB-UniRule"/>
</dbReference>